<protein>
    <submittedName>
        <fullName evidence="2">Uncharacterized protein</fullName>
    </submittedName>
</protein>
<keyword evidence="1" id="KW-0812">Transmembrane</keyword>
<gene>
    <name evidence="2" type="ORF">HNR40_001647</name>
</gene>
<evidence type="ECO:0000256" key="1">
    <source>
        <dbReference type="SAM" id="Phobius"/>
    </source>
</evidence>
<proteinExistence type="predicted"/>
<reference evidence="2 3" key="1">
    <citation type="submission" date="2020-08" db="EMBL/GenBank/DDBJ databases">
        <title>Genomic Encyclopedia of Type Strains, Phase IV (KMG-IV): sequencing the most valuable type-strain genomes for metagenomic binning, comparative biology and taxonomic classification.</title>
        <authorList>
            <person name="Goeker M."/>
        </authorList>
    </citation>
    <scope>NUCLEOTIDE SEQUENCE [LARGE SCALE GENOMIC DNA]</scope>
    <source>
        <strain evidence="2 3">DSM 45385</strain>
    </source>
</reference>
<dbReference type="EMBL" id="JACHIN010000002">
    <property type="protein sequence ID" value="MBB5076183.1"/>
    <property type="molecule type" value="Genomic_DNA"/>
</dbReference>
<keyword evidence="1" id="KW-1133">Transmembrane helix</keyword>
<accession>A0A7W7ZYJ0</accession>
<keyword evidence="3" id="KW-1185">Reference proteome</keyword>
<evidence type="ECO:0000313" key="2">
    <source>
        <dbReference type="EMBL" id="MBB5076183.1"/>
    </source>
</evidence>
<organism evidence="2 3">
    <name type="scientific">Nonomuraea endophytica</name>
    <dbReference type="NCBI Taxonomy" id="714136"/>
    <lineage>
        <taxon>Bacteria</taxon>
        <taxon>Bacillati</taxon>
        <taxon>Actinomycetota</taxon>
        <taxon>Actinomycetes</taxon>
        <taxon>Streptosporangiales</taxon>
        <taxon>Streptosporangiaceae</taxon>
        <taxon>Nonomuraea</taxon>
    </lineage>
</organism>
<dbReference type="Proteomes" id="UP000568380">
    <property type="component" value="Unassembled WGS sequence"/>
</dbReference>
<keyword evidence="1" id="KW-0472">Membrane</keyword>
<sequence length="96" mass="9893">MSSAWQILGFLIGASLGIFVLISLLVLAPGRGSARRAAEGPVWLGGPSRSEHGVSTSDLVLADRAAHWAQTPDVDWVSAAETAEPGRNIGGATAGW</sequence>
<dbReference type="AlphaFoldDB" id="A0A7W7ZYJ0"/>
<comment type="caution">
    <text evidence="2">The sequence shown here is derived from an EMBL/GenBank/DDBJ whole genome shotgun (WGS) entry which is preliminary data.</text>
</comment>
<evidence type="ECO:0000313" key="3">
    <source>
        <dbReference type="Proteomes" id="UP000568380"/>
    </source>
</evidence>
<feature type="transmembrane region" description="Helical" evidence="1">
    <location>
        <begin position="6"/>
        <end position="27"/>
    </location>
</feature>
<name>A0A7W7ZYJ0_9ACTN</name>
<dbReference type="RefSeq" id="WP_184959562.1">
    <property type="nucleotide sequence ID" value="NZ_JACHIN010000002.1"/>
</dbReference>